<keyword evidence="4" id="KW-0378">Hydrolase</keyword>
<dbReference type="GO" id="GO:0006793">
    <property type="term" value="P:phosphorus metabolic process"/>
    <property type="evidence" value="ECO:0007669"/>
    <property type="project" value="UniProtKB-ARBA"/>
</dbReference>
<dbReference type="EMBL" id="VULX01000020">
    <property type="protein sequence ID" value="MSR92028.1"/>
    <property type="molecule type" value="Genomic_DNA"/>
</dbReference>
<dbReference type="PANTHER" id="PTHR43856:SF1">
    <property type="entry name" value="MITOCHONDRIAL CARDIOLIPIN HYDROLASE"/>
    <property type="match status" value="1"/>
</dbReference>
<dbReference type="InterPro" id="IPR051406">
    <property type="entry name" value="PLD_domain"/>
</dbReference>
<comment type="similarity">
    <text evidence="2">Belongs to the phospholipase D family.</text>
</comment>
<evidence type="ECO:0000313" key="10">
    <source>
        <dbReference type="Proteomes" id="UP000460287"/>
    </source>
</evidence>
<comment type="catalytic activity">
    <reaction evidence="1">
        <text>a 1,2-diacyl-sn-glycero-3-phosphocholine + H2O = a 1,2-diacyl-sn-glycero-3-phosphate + choline + H(+)</text>
        <dbReference type="Rhea" id="RHEA:14445"/>
        <dbReference type="ChEBI" id="CHEBI:15354"/>
        <dbReference type="ChEBI" id="CHEBI:15377"/>
        <dbReference type="ChEBI" id="CHEBI:15378"/>
        <dbReference type="ChEBI" id="CHEBI:57643"/>
        <dbReference type="ChEBI" id="CHEBI:58608"/>
        <dbReference type="EC" id="3.1.4.4"/>
    </reaction>
</comment>
<evidence type="ECO:0000256" key="7">
    <source>
        <dbReference type="SAM" id="Coils"/>
    </source>
</evidence>
<keyword evidence="7" id="KW-0175">Coiled coil</keyword>
<evidence type="ECO:0000259" key="8">
    <source>
        <dbReference type="PROSITE" id="PS50035"/>
    </source>
</evidence>
<dbReference type="SUPFAM" id="SSF56024">
    <property type="entry name" value="Phospholipase D/nuclease"/>
    <property type="match status" value="1"/>
</dbReference>
<dbReference type="InterPro" id="IPR001736">
    <property type="entry name" value="PLipase_D/transphosphatidylase"/>
</dbReference>
<evidence type="ECO:0000256" key="6">
    <source>
        <dbReference type="ARBA" id="ARBA00023098"/>
    </source>
</evidence>
<protein>
    <recommendedName>
        <fullName evidence="3">phospholipase D</fullName>
        <ecNumber evidence="3">3.1.4.4</ecNumber>
    </recommendedName>
</protein>
<feature type="coiled-coil region" evidence="7">
    <location>
        <begin position="19"/>
        <end position="46"/>
    </location>
</feature>
<evidence type="ECO:0000256" key="3">
    <source>
        <dbReference type="ARBA" id="ARBA00012027"/>
    </source>
</evidence>
<gene>
    <name evidence="9" type="ORF">FYJ33_11650</name>
</gene>
<keyword evidence="5" id="KW-0442">Lipid degradation</keyword>
<evidence type="ECO:0000256" key="5">
    <source>
        <dbReference type="ARBA" id="ARBA00022963"/>
    </source>
</evidence>
<feature type="domain" description="PLD phosphodiesterase" evidence="8">
    <location>
        <begin position="132"/>
        <end position="159"/>
    </location>
</feature>
<dbReference type="Pfam" id="PF13091">
    <property type="entry name" value="PLDc_2"/>
    <property type="match status" value="1"/>
</dbReference>
<keyword evidence="6" id="KW-0443">Lipid metabolism</keyword>
<evidence type="ECO:0000313" key="9">
    <source>
        <dbReference type="EMBL" id="MSR92028.1"/>
    </source>
</evidence>
<reference evidence="9 10" key="1">
    <citation type="submission" date="2019-08" db="EMBL/GenBank/DDBJ databases">
        <title>In-depth cultivation of the pig gut microbiome towards novel bacterial diversity and tailored functional studies.</title>
        <authorList>
            <person name="Wylensek D."/>
            <person name="Hitch T.C.A."/>
            <person name="Clavel T."/>
        </authorList>
    </citation>
    <scope>NUCLEOTIDE SEQUENCE [LARGE SCALE GENOMIC DNA]</scope>
    <source>
        <strain evidence="9 10">WCA-383-APC-5B</strain>
    </source>
</reference>
<dbReference type="InterPro" id="IPR025202">
    <property type="entry name" value="PLD-like_dom"/>
</dbReference>
<evidence type="ECO:0000256" key="2">
    <source>
        <dbReference type="ARBA" id="ARBA00008664"/>
    </source>
</evidence>
<name>A0A7X2T2K0_9CLOT</name>
<accession>A0A7X2T2K0</accession>
<dbReference type="AlphaFoldDB" id="A0A7X2T2K0"/>
<dbReference type="Proteomes" id="UP000460287">
    <property type="component" value="Unassembled WGS sequence"/>
</dbReference>
<proteinExistence type="inferred from homology"/>
<dbReference type="GO" id="GO:0016891">
    <property type="term" value="F:RNA endonuclease activity producing 5'-phosphomonoesters, hydrolytic mechanism"/>
    <property type="evidence" value="ECO:0007669"/>
    <property type="project" value="TreeGrafter"/>
</dbReference>
<organism evidence="9 10">
    <name type="scientific">Inconstantimicrobium porci</name>
    <dbReference type="NCBI Taxonomy" id="2652291"/>
    <lineage>
        <taxon>Bacteria</taxon>
        <taxon>Bacillati</taxon>
        <taxon>Bacillota</taxon>
        <taxon>Clostridia</taxon>
        <taxon>Eubacteriales</taxon>
        <taxon>Clostridiaceae</taxon>
        <taxon>Inconstantimicrobium</taxon>
    </lineage>
</organism>
<dbReference type="EC" id="3.1.4.4" evidence="3"/>
<evidence type="ECO:0000256" key="1">
    <source>
        <dbReference type="ARBA" id="ARBA00000798"/>
    </source>
</evidence>
<sequence>MKFLINLFAKYLPTKDTCILELRRKIKDLTQENEELKVEVTILRKEGHLNIDLYDDNIEDKIIEHLQKAQKEICIAMAWLTSVKIIRTLSLLRDKGINIKIIVDKNRNNNYVRNYNPGNILKTVSLTNKSKYPSFMHNKYCIIDNSVVIDGSYNWTRNAKYNLEHIIVIKEASIAEMYRESFDKIFNNPKYFANYLIEENAINF</sequence>
<dbReference type="CDD" id="cd14686">
    <property type="entry name" value="bZIP"/>
    <property type="match status" value="1"/>
</dbReference>
<dbReference type="GO" id="GO:0004630">
    <property type="term" value="F:phospholipase D activity"/>
    <property type="evidence" value="ECO:0007669"/>
    <property type="project" value="UniProtKB-EC"/>
</dbReference>
<dbReference type="GO" id="GO:0016042">
    <property type="term" value="P:lipid catabolic process"/>
    <property type="evidence" value="ECO:0007669"/>
    <property type="project" value="UniProtKB-KW"/>
</dbReference>
<dbReference type="PROSITE" id="PS50035">
    <property type="entry name" value="PLD"/>
    <property type="match status" value="1"/>
</dbReference>
<dbReference type="RefSeq" id="WP_154531926.1">
    <property type="nucleotide sequence ID" value="NZ_JAXFSD010000094.1"/>
</dbReference>
<dbReference type="Gene3D" id="3.30.870.10">
    <property type="entry name" value="Endonuclease Chain A"/>
    <property type="match status" value="1"/>
</dbReference>
<evidence type="ECO:0000256" key="4">
    <source>
        <dbReference type="ARBA" id="ARBA00022801"/>
    </source>
</evidence>
<keyword evidence="10" id="KW-1185">Reference proteome</keyword>
<comment type="caution">
    <text evidence="9">The sequence shown here is derived from an EMBL/GenBank/DDBJ whole genome shotgun (WGS) entry which is preliminary data.</text>
</comment>
<dbReference type="PANTHER" id="PTHR43856">
    <property type="entry name" value="CARDIOLIPIN HYDROLASE"/>
    <property type="match status" value="1"/>
</dbReference>